<evidence type="ECO:0000259" key="5">
    <source>
        <dbReference type="Pfam" id="PF00303"/>
    </source>
</evidence>
<sequence>MSMLDVRYKQIAKFIQKHGSVRDTRTGEVRCSFNTPNIFYDMRNGFSILTSKQVFMKGVCGELLWFLAGCDDLSSLRYKTFGVDEGQRTIWDDDFKRWNLERGMEEASECGGRIYGVQWRSSVGFSGEPVDQIKRLVEGIKRDPYSRYHIVQAWNPADIAQGLMALPPCHMMFQVDIDDGQWLDLKFYQRSVDLFLGEPYNLASYGLLMHILGRLTGYKPRYLTAMFGNVQIYKDHTEQMERLINNEHYDAPKLILPDSFETLEELEKLTAVDFGKFFPIYNNAGVIKAPLIVSK</sequence>
<dbReference type="Gene3D" id="3.30.572.10">
    <property type="entry name" value="Thymidylate synthase/dCMP hydroxymethylase domain"/>
    <property type="match status" value="1"/>
</dbReference>
<dbReference type="InterPro" id="IPR023451">
    <property type="entry name" value="Thymidate_synth/dCMP_Mease_dom"/>
</dbReference>
<organism evidence="6 7">
    <name type="scientific">Hafnia phage vB_HpaM_SarahDanielle</name>
    <dbReference type="NCBI Taxonomy" id="2836113"/>
    <lineage>
        <taxon>Viruses</taxon>
        <taxon>Duplodnaviria</taxon>
        <taxon>Heunggongvirae</taxon>
        <taxon>Uroviricota</taxon>
        <taxon>Caudoviricetes</taxon>
        <taxon>Andersonviridae</taxon>
        <taxon>Andersonviridae incertae sedis</taxon>
        <taxon>Daniellevirus</taxon>
        <taxon>Daniellevirus danielle</taxon>
    </lineage>
</organism>
<accession>A0AAE7W9M3</accession>
<dbReference type="InterPro" id="IPR036926">
    <property type="entry name" value="Thymidate_synth/dCMP_Mease_sf"/>
</dbReference>
<keyword evidence="4" id="KW-0808">Transferase</keyword>
<comment type="similarity">
    <text evidence="1">Belongs to the thymidylate synthase family.</text>
</comment>
<dbReference type="PANTHER" id="PTHR11548:SF1">
    <property type="entry name" value="THYMIDYLATE SYNTHASE 1"/>
    <property type="match status" value="1"/>
</dbReference>
<dbReference type="InterPro" id="IPR045097">
    <property type="entry name" value="Thymidate_synth/dCMP_Mease"/>
</dbReference>
<evidence type="ECO:0000256" key="2">
    <source>
        <dbReference type="ARBA" id="ARBA00011947"/>
    </source>
</evidence>
<dbReference type="Pfam" id="PF00303">
    <property type="entry name" value="Thymidylat_synt"/>
    <property type="match status" value="1"/>
</dbReference>
<dbReference type="CDD" id="cd00351">
    <property type="entry name" value="TS_Pyrimidine_HMase"/>
    <property type="match status" value="1"/>
</dbReference>
<evidence type="ECO:0000313" key="7">
    <source>
        <dbReference type="Proteomes" id="UP000827626"/>
    </source>
</evidence>
<evidence type="ECO:0000256" key="1">
    <source>
        <dbReference type="ARBA" id="ARBA00009972"/>
    </source>
</evidence>
<dbReference type="GO" id="GO:0004799">
    <property type="term" value="F:thymidylate synthase activity"/>
    <property type="evidence" value="ECO:0007669"/>
    <property type="project" value="UniProtKB-EC"/>
</dbReference>
<dbReference type="InterPro" id="IPR000398">
    <property type="entry name" value="Thymidylate_synthase"/>
</dbReference>
<evidence type="ECO:0000256" key="4">
    <source>
        <dbReference type="ARBA" id="ARBA00022679"/>
    </source>
</evidence>
<dbReference type="NCBIfam" id="TIGR03284">
    <property type="entry name" value="thym_sym"/>
    <property type="match status" value="1"/>
</dbReference>
<dbReference type="GO" id="GO:0006231">
    <property type="term" value="P:dTMP biosynthetic process"/>
    <property type="evidence" value="ECO:0007669"/>
    <property type="project" value="InterPro"/>
</dbReference>
<gene>
    <name evidence="6" type="ORF">SARAHDANIELLE_5</name>
</gene>
<dbReference type="EMBL" id="MW749010">
    <property type="protein sequence ID" value="QYA57433.1"/>
    <property type="molecule type" value="Genomic_DNA"/>
</dbReference>
<dbReference type="Proteomes" id="UP000827626">
    <property type="component" value="Segment"/>
</dbReference>
<dbReference type="PRINTS" id="PR00108">
    <property type="entry name" value="THYMDSNTHASE"/>
</dbReference>
<dbReference type="EC" id="2.1.1.45" evidence="2"/>
<proteinExistence type="inferred from homology"/>
<dbReference type="GO" id="GO:0032259">
    <property type="term" value="P:methylation"/>
    <property type="evidence" value="ECO:0007669"/>
    <property type="project" value="UniProtKB-KW"/>
</dbReference>
<reference evidence="6" key="1">
    <citation type="submission" date="2021-03" db="EMBL/GenBank/DDBJ databases">
        <authorList>
            <person name="Thompson D.W."/>
            <person name="Brown H.M.F."/>
            <person name="Thompson S.D."/>
            <person name="Grose J.H."/>
        </authorList>
    </citation>
    <scope>NUCLEOTIDE SEQUENCE</scope>
</reference>
<keyword evidence="7" id="KW-1185">Reference proteome</keyword>
<dbReference type="SUPFAM" id="SSF55831">
    <property type="entry name" value="Thymidylate synthase/dCMP hydroxymethylase"/>
    <property type="match status" value="1"/>
</dbReference>
<keyword evidence="3" id="KW-0489">Methyltransferase</keyword>
<feature type="domain" description="Thymidylate synthase/dCMP hydroxymethylase" evidence="5">
    <location>
        <begin position="7"/>
        <end position="274"/>
    </location>
</feature>
<dbReference type="PANTHER" id="PTHR11548">
    <property type="entry name" value="THYMIDYLATE SYNTHASE 1"/>
    <property type="match status" value="1"/>
</dbReference>
<evidence type="ECO:0000313" key="6">
    <source>
        <dbReference type="EMBL" id="QYA57433.1"/>
    </source>
</evidence>
<protein>
    <recommendedName>
        <fullName evidence="2">thymidylate synthase</fullName>
        <ecNumber evidence="2">2.1.1.45</ecNumber>
    </recommendedName>
</protein>
<name>A0AAE7W9M3_9CAUD</name>
<evidence type="ECO:0000256" key="3">
    <source>
        <dbReference type="ARBA" id="ARBA00022603"/>
    </source>
</evidence>